<evidence type="ECO:0000313" key="2">
    <source>
        <dbReference type="Proteomes" id="UP000272942"/>
    </source>
</evidence>
<dbReference type="Proteomes" id="UP000272942">
    <property type="component" value="Unassembled WGS sequence"/>
</dbReference>
<keyword evidence="2" id="KW-1185">Reference proteome</keyword>
<proteinExistence type="predicted"/>
<protein>
    <submittedName>
        <fullName evidence="3">Pecanex-like protein</fullName>
    </submittedName>
</protein>
<accession>A0A183AGE6</accession>
<name>A0A183AGE6_9TREM</name>
<dbReference type="EMBL" id="UZAN01042952">
    <property type="protein sequence ID" value="VDP77208.1"/>
    <property type="molecule type" value="Genomic_DNA"/>
</dbReference>
<reference evidence="3" key="1">
    <citation type="submission" date="2016-06" db="UniProtKB">
        <authorList>
            <consortium name="WormBaseParasite"/>
        </authorList>
    </citation>
    <scope>IDENTIFICATION</scope>
</reference>
<organism evidence="3">
    <name type="scientific">Echinostoma caproni</name>
    <dbReference type="NCBI Taxonomy" id="27848"/>
    <lineage>
        <taxon>Eukaryota</taxon>
        <taxon>Metazoa</taxon>
        <taxon>Spiralia</taxon>
        <taxon>Lophotrochozoa</taxon>
        <taxon>Platyhelminthes</taxon>
        <taxon>Trematoda</taxon>
        <taxon>Digenea</taxon>
        <taxon>Plagiorchiida</taxon>
        <taxon>Echinostomata</taxon>
        <taxon>Echinostomatoidea</taxon>
        <taxon>Echinostomatidae</taxon>
        <taxon>Echinostoma</taxon>
    </lineage>
</organism>
<gene>
    <name evidence="1" type="ORF">ECPE_LOCUS6030</name>
</gene>
<dbReference type="WBParaSite" id="ECPE_0000604401-mRNA-1">
    <property type="protein sequence ID" value="ECPE_0000604401-mRNA-1"/>
    <property type="gene ID" value="ECPE_0000604401"/>
</dbReference>
<dbReference type="OrthoDB" id="6234391at2759"/>
<evidence type="ECO:0000313" key="3">
    <source>
        <dbReference type="WBParaSite" id="ECPE_0000604401-mRNA-1"/>
    </source>
</evidence>
<evidence type="ECO:0000313" key="1">
    <source>
        <dbReference type="EMBL" id="VDP77208.1"/>
    </source>
</evidence>
<sequence length="259" mass="30145">MKRRWSPANMPQLRSQLTGPHADLIHACSFARCGILFYKNPIPSDILFAFFYQLDNLFSMSKVIHTIRSIMDWLDASENRAFQERSIYEMHLQIPVSLASGFRIHSTGWLVVHVTLSLSEQNFIGTLSDHLKALKLCDQLLRHLGSVYHRVRPEQKMDPFAVRAIVDYCSRKGTVNMRANQWYQVVSNTNPHVWKLDDPTQLVPSIFLEASTKGGEERMLRRLQKRFDDFLIMCHGRSRRQLFSRITKQLQKNNKVSRG</sequence>
<reference evidence="1 2" key="2">
    <citation type="submission" date="2018-11" db="EMBL/GenBank/DDBJ databases">
        <authorList>
            <consortium name="Pathogen Informatics"/>
        </authorList>
    </citation>
    <scope>NUCLEOTIDE SEQUENCE [LARGE SCALE GENOMIC DNA]</scope>
    <source>
        <strain evidence="1 2">Egypt</strain>
    </source>
</reference>
<dbReference type="AlphaFoldDB" id="A0A183AGE6"/>